<evidence type="ECO:0000313" key="2">
    <source>
        <dbReference type="Proteomes" id="UP000249248"/>
    </source>
</evidence>
<dbReference type="Proteomes" id="UP000249248">
    <property type="component" value="Unassembled WGS sequence"/>
</dbReference>
<accession>A0A2W1NMM2</accession>
<evidence type="ECO:0000313" key="1">
    <source>
        <dbReference type="EMBL" id="PZE15888.1"/>
    </source>
</evidence>
<gene>
    <name evidence="1" type="ORF">DNU06_16035</name>
</gene>
<sequence>MHTKNLFIKTHNTDKLKAMKTKTLLLIFGIILSTTLFSQEIKPTKRISFEGVVVKEYLGDGVFYISVKITKGDLIGAIETLYFSVGFDDNNKIECHGNADLDGTGMNEGKKIKGIIIASAGKFENFETGNVETLKCYRPVELNWL</sequence>
<reference evidence="1 2" key="1">
    <citation type="submission" date="2018-06" db="EMBL/GenBank/DDBJ databases">
        <title>The draft genome sequence of Crocinitomix sp. SM1701.</title>
        <authorList>
            <person name="Zhang X."/>
        </authorList>
    </citation>
    <scope>NUCLEOTIDE SEQUENCE [LARGE SCALE GENOMIC DNA]</scope>
    <source>
        <strain evidence="1 2">SM1701</strain>
    </source>
</reference>
<dbReference type="EMBL" id="QKSB01000015">
    <property type="protein sequence ID" value="PZE15888.1"/>
    <property type="molecule type" value="Genomic_DNA"/>
</dbReference>
<name>A0A2W1NMM2_9FLAO</name>
<comment type="caution">
    <text evidence="1">The sequence shown here is derived from an EMBL/GenBank/DDBJ whole genome shotgun (WGS) entry which is preliminary data.</text>
</comment>
<organism evidence="1 2">
    <name type="scientific">Putridiphycobacter roseus</name>
    <dbReference type="NCBI Taxonomy" id="2219161"/>
    <lineage>
        <taxon>Bacteria</taxon>
        <taxon>Pseudomonadati</taxon>
        <taxon>Bacteroidota</taxon>
        <taxon>Flavobacteriia</taxon>
        <taxon>Flavobacteriales</taxon>
        <taxon>Crocinitomicaceae</taxon>
        <taxon>Putridiphycobacter</taxon>
    </lineage>
</organism>
<proteinExistence type="predicted"/>
<protein>
    <submittedName>
        <fullName evidence="1">Uncharacterized protein</fullName>
    </submittedName>
</protein>
<keyword evidence="2" id="KW-1185">Reference proteome</keyword>
<dbReference type="AlphaFoldDB" id="A0A2W1NMM2"/>